<accession>A0A0F9TSU0</accession>
<reference evidence="1" key="1">
    <citation type="journal article" date="2015" name="Nature">
        <title>Complex archaea that bridge the gap between prokaryotes and eukaryotes.</title>
        <authorList>
            <person name="Spang A."/>
            <person name="Saw J.H."/>
            <person name="Jorgensen S.L."/>
            <person name="Zaremba-Niedzwiedzka K."/>
            <person name="Martijn J."/>
            <person name="Lind A.E."/>
            <person name="van Eijk R."/>
            <person name="Schleper C."/>
            <person name="Guy L."/>
            <person name="Ettema T.J."/>
        </authorList>
    </citation>
    <scope>NUCLEOTIDE SEQUENCE</scope>
</reference>
<dbReference type="AlphaFoldDB" id="A0A0F9TSU0"/>
<sequence>MLAPRYRRWPSHRAWRDCRYGRKVYMTPERRRLAAMFQFPTNIEASSDGLWRVGAGLPLRRLTP</sequence>
<name>A0A0F9TSU0_9ZZZZ</name>
<gene>
    <name evidence="1" type="ORF">LCGC14_0693140</name>
</gene>
<comment type="caution">
    <text evidence="1">The sequence shown here is derived from an EMBL/GenBank/DDBJ whole genome shotgun (WGS) entry which is preliminary data.</text>
</comment>
<proteinExistence type="predicted"/>
<protein>
    <submittedName>
        <fullName evidence="1">Uncharacterized protein</fullName>
    </submittedName>
</protein>
<evidence type="ECO:0000313" key="1">
    <source>
        <dbReference type="EMBL" id="KKN44433.1"/>
    </source>
</evidence>
<dbReference type="EMBL" id="LAZR01001452">
    <property type="protein sequence ID" value="KKN44433.1"/>
    <property type="molecule type" value="Genomic_DNA"/>
</dbReference>
<organism evidence="1">
    <name type="scientific">marine sediment metagenome</name>
    <dbReference type="NCBI Taxonomy" id="412755"/>
    <lineage>
        <taxon>unclassified sequences</taxon>
        <taxon>metagenomes</taxon>
        <taxon>ecological metagenomes</taxon>
    </lineage>
</organism>